<name>A0ACC1SLG5_9HYPO</name>
<dbReference type="EMBL" id="JANRMS010000315">
    <property type="protein sequence ID" value="KAJ3542080.1"/>
    <property type="molecule type" value="Genomic_DNA"/>
</dbReference>
<organism evidence="1 2">
    <name type="scientific">Fusarium decemcellulare</name>
    <dbReference type="NCBI Taxonomy" id="57161"/>
    <lineage>
        <taxon>Eukaryota</taxon>
        <taxon>Fungi</taxon>
        <taxon>Dikarya</taxon>
        <taxon>Ascomycota</taxon>
        <taxon>Pezizomycotina</taxon>
        <taxon>Sordariomycetes</taxon>
        <taxon>Hypocreomycetidae</taxon>
        <taxon>Hypocreales</taxon>
        <taxon>Nectriaceae</taxon>
        <taxon>Fusarium</taxon>
        <taxon>Fusarium decemcellulare species complex</taxon>
    </lineage>
</organism>
<accession>A0ACC1SLG5</accession>
<dbReference type="Proteomes" id="UP001148629">
    <property type="component" value="Unassembled WGS sequence"/>
</dbReference>
<keyword evidence="2" id="KW-1185">Reference proteome</keyword>
<sequence length="1017" mass="115433">MAPVWKRQRANRNSRFTPRIIRRSSPERQELARHEEAKAEQRRLFRRAACLRGEHDGHTSSHCPNIRRRPRHNNEHITVPVPPVTQEQSWSMQTQEKSKWPIFPVYHCPGMSAIDRETHGAEEDYKYPTPGIEFADLRACLTILLRCLRENSVADIRERGYDTVIKNWCSIEEIADIAMGQIEREVLDLQGKALSPEILIQAQERQFERTETWPQVGGYVDLIVDRRHPKYMRFYVGQSFRLPQRLSIEHAKKIRNGSIRYLHYFVLARGHGSRSARFLRLWSTANDENNPNEQRAELLQNVLEMTFCCVFDSLPAEILAPFFGARSYSNLGLNTMSPLLQGIDLPAVIRAKYSEYHRTSPDPDISTYVEIRKARNAERRREQQQGAILLKREYRQAIVEMAKELGLDPDSFSLFATPSVSSDTHTIEADLEAAEKTLSASGTNTAFCRPRGTYKALIGVVLTSELLEIEYDGHKFQPLRDVELTEQQSLIWTTSFEEVGSGPSRFSPGSDEERHCRSLNRSLILNSGLRVVILCGLRAVTDIQQAFDHALPKQLHLSHPRHLILGQNRHEVRFLSSGQTIDKIFLACPEPIITSYLKDISLSNQCFTAALVAQLHFEKQGAPPLEASSLSSVFRDWLLYRGFNDDDILALERTAPSLTKGIQMVRHILSKLATRGLSRNRKPAGEGDDVVRGERSKSTLEGYQEVKELFLPIYQRRLDSITGLNEALGRTSRTTDSTSLDSSEENMDKNLSASLWDALPEVDGALLEDDDVLLEHDEESMQKHPLALLWHKLPGVDEDEQLSEPDDDATSQDDDDALSEADNDALSDADDEEHNFSQRGHSYSKSYKKFHDMLTASGTEMRAKSRPHQTDRCTIDVHQKLVTFSIRAEEGVFFGERPKFAIRAHLNKKAPHPNCVLGKIPELVSTDPSQRLALEYRLINDGNGGPDDDSNIWHFVKLKNRATGGAGTMEGRIFRANVLVDLLEGKTVNDLIAEGVERREVGKWMKVQKKTAKRGRS</sequence>
<evidence type="ECO:0000313" key="2">
    <source>
        <dbReference type="Proteomes" id="UP001148629"/>
    </source>
</evidence>
<reference evidence="1" key="1">
    <citation type="submission" date="2022-08" db="EMBL/GenBank/DDBJ databases">
        <title>Genome Sequence of Fusarium decemcellulare.</title>
        <authorList>
            <person name="Buettner E."/>
        </authorList>
    </citation>
    <scope>NUCLEOTIDE SEQUENCE</scope>
    <source>
        <strain evidence="1">Babe19</strain>
    </source>
</reference>
<protein>
    <submittedName>
        <fullName evidence="1">Uncharacterized protein</fullName>
    </submittedName>
</protein>
<gene>
    <name evidence="1" type="ORF">NM208_g4290</name>
</gene>
<proteinExistence type="predicted"/>
<comment type="caution">
    <text evidence="1">The sequence shown here is derived from an EMBL/GenBank/DDBJ whole genome shotgun (WGS) entry which is preliminary data.</text>
</comment>
<evidence type="ECO:0000313" key="1">
    <source>
        <dbReference type="EMBL" id="KAJ3542080.1"/>
    </source>
</evidence>